<name>A0A2N9KG43_9LACO</name>
<comment type="similarity">
    <text evidence="1">Belongs to the ThiD family.</text>
</comment>
<dbReference type="InterPro" id="IPR013749">
    <property type="entry name" value="PM/HMP-P_kinase-1"/>
</dbReference>
<dbReference type="GO" id="GO:0009228">
    <property type="term" value="P:thiamine biosynthetic process"/>
    <property type="evidence" value="ECO:0007669"/>
    <property type="project" value="InterPro"/>
</dbReference>
<dbReference type="EMBL" id="OKQR01000006">
    <property type="protein sequence ID" value="SPD94929.1"/>
    <property type="molecule type" value="Genomic_DNA"/>
</dbReference>
<dbReference type="GO" id="GO:0005829">
    <property type="term" value="C:cytosol"/>
    <property type="evidence" value="ECO:0007669"/>
    <property type="project" value="TreeGrafter"/>
</dbReference>
<evidence type="ECO:0000259" key="14">
    <source>
        <dbReference type="Pfam" id="PF08543"/>
    </source>
</evidence>
<evidence type="ECO:0000313" key="18">
    <source>
        <dbReference type="Proteomes" id="UP000239237"/>
    </source>
</evidence>
<organism evidence="16 17">
    <name type="scientific">Leuconostoc suionicum</name>
    <dbReference type="NCBI Taxonomy" id="1511761"/>
    <lineage>
        <taxon>Bacteria</taxon>
        <taxon>Bacillati</taxon>
        <taxon>Bacillota</taxon>
        <taxon>Bacilli</taxon>
        <taxon>Lactobacillales</taxon>
        <taxon>Lactobacillaceae</taxon>
        <taxon>Leuconostoc</taxon>
    </lineage>
</organism>
<reference evidence="15 18" key="1">
    <citation type="submission" date="2018-02" db="EMBL/GenBank/DDBJ databases">
        <authorList>
            <person name="Rodrigo-Torres L."/>
            <person name="Arahal R. D."/>
            <person name="Lucena T."/>
        </authorList>
    </citation>
    <scope>NUCLEOTIDE SEQUENCE [LARGE SCALE GENOMIC DNA]</scope>
    <source>
        <strain evidence="15 18">CECT 8486</strain>
    </source>
</reference>
<dbReference type="AlphaFoldDB" id="A0A2N9KG43"/>
<dbReference type="SUPFAM" id="SSF53613">
    <property type="entry name" value="Ribokinase-like"/>
    <property type="match status" value="1"/>
</dbReference>
<evidence type="ECO:0000256" key="9">
    <source>
        <dbReference type="ARBA" id="ARBA00042307"/>
    </source>
</evidence>
<dbReference type="PANTHER" id="PTHR20858:SF19">
    <property type="entry name" value="PYRIDOXINE KINASE"/>
    <property type="match status" value="1"/>
</dbReference>
<reference evidence="16 17" key="2">
    <citation type="submission" date="2018-02" db="EMBL/GenBank/DDBJ databases">
        <authorList>
            <person name="Cohen D.B."/>
            <person name="Kent A.D."/>
        </authorList>
    </citation>
    <scope>NUCLEOTIDE SEQUENCE [LARGE SCALE GENOMIC DNA]</scope>
    <source>
        <strain evidence="16 17">CECT 9216</strain>
    </source>
</reference>
<evidence type="ECO:0000256" key="5">
    <source>
        <dbReference type="ARBA" id="ARBA00022741"/>
    </source>
</evidence>
<evidence type="ECO:0000256" key="7">
    <source>
        <dbReference type="ARBA" id="ARBA00022840"/>
    </source>
</evidence>
<dbReference type="GO" id="GO:0008478">
    <property type="term" value="F:pyridoxal kinase activity"/>
    <property type="evidence" value="ECO:0007669"/>
    <property type="project" value="UniProtKB-EC"/>
</dbReference>
<dbReference type="Pfam" id="PF08543">
    <property type="entry name" value="Phos_pyr_kin"/>
    <property type="match status" value="1"/>
</dbReference>
<evidence type="ECO:0000256" key="8">
    <source>
        <dbReference type="ARBA" id="ARBA00022842"/>
    </source>
</evidence>
<keyword evidence="18" id="KW-1185">Reference proteome</keyword>
<keyword evidence="3 16" id="KW-0808">Transferase</keyword>
<dbReference type="Gene3D" id="3.40.1190.20">
    <property type="match status" value="1"/>
</dbReference>
<dbReference type="Proteomes" id="UP000237923">
    <property type="component" value="Unassembled WGS sequence"/>
</dbReference>
<evidence type="ECO:0000256" key="2">
    <source>
        <dbReference type="ARBA" id="ARBA00012104"/>
    </source>
</evidence>
<evidence type="ECO:0000256" key="11">
    <source>
        <dbReference type="ARBA" id="ARBA00042396"/>
    </source>
</evidence>
<evidence type="ECO:0000256" key="12">
    <source>
        <dbReference type="ARBA" id="ARBA00042531"/>
    </source>
</evidence>
<evidence type="ECO:0000313" key="17">
    <source>
        <dbReference type="Proteomes" id="UP000237923"/>
    </source>
</evidence>
<keyword evidence="7" id="KW-0067">ATP-binding</keyword>
<evidence type="ECO:0000256" key="10">
    <source>
        <dbReference type="ARBA" id="ARBA00042348"/>
    </source>
</evidence>
<dbReference type="GO" id="GO:0046872">
    <property type="term" value="F:metal ion binding"/>
    <property type="evidence" value="ECO:0007669"/>
    <property type="project" value="UniProtKB-KW"/>
</dbReference>
<gene>
    <name evidence="16" type="primary">pdxK_2</name>
    <name evidence="15" type="ORF">LES8486_01987</name>
    <name evidence="16" type="ORF">LES9216_01987</name>
</gene>
<evidence type="ECO:0000313" key="15">
    <source>
        <dbReference type="EMBL" id="SPD94929.1"/>
    </source>
</evidence>
<keyword evidence="6 16" id="KW-0418">Kinase</keyword>
<keyword evidence="5" id="KW-0547">Nucleotide-binding</keyword>
<dbReference type="EMBL" id="OKQU01000005">
    <property type="protein sequence ID" value="SPE09792.1"/>
    <property type="molecule type" value="Genomic_DNA"/>
</dbReference>
<dbReference type="CDD" id="cd01169">
    <property type="entry name" value="HMPP_kinase"/>
    <property type="match status" value="1"/>
</dbReference>
<feature type="domain" description="Pyridoxamine kinase/Phosphomethylpyrimidine kinase" evidence="14">
    <location>
        <begin position="11"/>
        <end position="256"/>
    </location>
</feature>
<evidence type="ECO:0000313" key="16">
    <source>
        <dbReference type="EMBL" id="SPE09792.1"/>
    </source>
</evidence>
<dbReference type="PANTHER" id="PTHR20858">
    <property type="entry name" value="PHOSPHOMETHYLPYRIMIDINE KINASE"/>
    <property type="match status" value="1"/>
</dbReference>
<protein>
    <recommendedName>
        <fullName evidence="2">pyridoxal kinase</fullName>
        <ecNumber evidence="2">2.7.1.35</ecNumber>
    </recommendedName>
    <alternativeName>
        <fullName evidence="10">PN/PL/PM kinase</fullName>
    </alternativeName>
    <alternativeName>
        <fullName evidence="11">Pyridoxal kinase</fullName>
    </alternativeName>
    <alternativeName>
        <fullName evidence="9">Pyridoxamine kinase</fullName>
    </alternativeName>
    <alternativeName>
        <fullName evidence="12">Vitamin B6 kinase</fullName>
    </alternativeName>
</protein>
<sequence length="267" mass="28836">MNKVLSIGGSDTSGGGGIEADIRTFEKYNIFNLVAIENIVTMAPQTWAVTQYTEPNDLFAAQLQTTLAVDLNGIKVGMISDVDNFNTLVGYLESVNPSVLLVDPVMATKLSIDNDRMVNLETYKAKLLAKADIITPNILEAAMLTGVESINNVSEMKVAAEKLSSYGIKYVVIKSGSRFGDNLATDVLYDGTTFEIFQRESIATDYNHGAGCTFSAAVLANTVKGLPIHEAVLDAKNFTFQSIENAVRVNQFVGHVWQGENGHGATK</sequence>
<evidence type="ECO:0000256" key="3">
    <source>
        <dbReference type="ARBA" id="ARBA00022679"/>
    </source>
</evidence>
<evidence type="ECO:0000256" key="1">
    <source>
        <dbReference type="ARBA" id="ARBA00009879"/>
    </source>
</evidence>
<dbReference type="Proteomes" id="UP000239237">
    <property type="component" value="Unassembled WGS sequence"/>
</dbReference>
<keyword evidence="4" id="KW-0479">Metal-binding</keyword>
<keyword evidence="8" id="KW-0460">Magnesium</keyword>
<comment type="catalytic activity">
    <reaction evidence="13">
        <text>pyridoxal + ATP = pyridoxal 5'-phosphate + ADP + H(+)</text>
        <dbReference type="Rhea" id="RHEA:10224"/>
        <dbReference type="ChEBI" id="CHEBI:15378"/>
        <dbReference type="ChEBI" id="CHEBI:17310"/>
        <dbReference type="ChEBI" id="CHEBI:30616"/>
        <dbReference type="ChEBI" id="CHEBI:456216"/>
        <dbReference type="ChEBI" id="CHEBI:597326"/>
        <dbReference type="EC" id="2.7.1.35"/>
    </reaction>
</comment>
<dbReference type="InterPro" id="IPR029056">
    <property type="entry name" value="Ribokinase-like"/>
</dbReference>
<evidence type="ECO:0000256" key="13">
    <source>
        <dbReference type="ARBA" id="ARBA00049293"/>
    </source>
</evidence>
<dbReference type="GO" id="GO:0008902">
    <property type="term" value="F:hydroxymethylpyrimidine kinase activity"/>
    <property type="evidence" value="ECO:0007669"/>
    <property type="project" value="TreeGrafter"/>
</dbReference>
<evidence type="ECO:0000256" key="6">
    <source>
        <dbReference type="ARBA" id="ARBA00022777"/>
    </source>
</evidence>
<dbReference type="GO" id="GO:0005524">
    <property type="term" value="F:ATP binding"/>
    <property type="evidence" value="ECO:0007669"/>
    <property type="project" value="UniProtKB-KW"/>
</dbReference>
<dbReference type="RefSeq" id="WP_105299882.1">
    <property type="nucleotide sequence ID" value="NZ_CAURUR010000005.1"/>
</dbReference>
<evidence type="ECO:0000256" key="4">
    <source>
        <dbReference type="ARBA" id="ARBA00022723"/>
    </source>
</evidence>
<proteinExistence type="inferred from homology"/>
<dbReference type="EC" id="2.7.1.35" evidence="2"/>
<accession>A0A2N9KG43</accession>
<dbReference type="InterPro" id="IPR004399">
    <property type="entry name" value="HMP/HMP-P_kinase_dom"/>
</dbReference>
<dbReference type="GO" id="GO:0008972">
    <property type="term" value="F:phosphomethylpyrimidine kinase activity"/>
    <property type="evidence" value="ECO:0007669"/>
    <property type="project" value="InterPro"/>
</dbReference>